<evidence type="ECO:0000313" key="1">
    <source>
        <dbReference type="Proteomes" id="UP000887576"/>
    </source>
</evidence>
<organism evidence="1 2">
    <name type="scientific">Panagrolaimus sp. JU765</name>
    <dbReference type="NCBI Taxonomy" id="591449"/>
    <lineage>
        <taxon>Eukaryota</taxon>
        <taxon>Metazoa</taxon>
        <taxon>Ecdysozoa</taxon>
        <taxon>Nematoda</taxon>
        <taxon>Chromadorea</taxon>
        <taxon>Rhabditida</taxon>
        <taxon>Tylenchina</taxon>
        <taxon>Panagrolaimomorpha</taxon>
        <taxon>Panagrolaimoidea</taxon>
        <taxon>Panagrolaimidae</taxon>
        <taxon>Panagrolaimus</taxon>
    </lineage>
</organism>
<evidence type="ECO:0000313" key="2">
    <source>
        <dbReference type="WBParaSite" id="JU765_v2.g7512.t1"/>
    </source>
</evidence>
<sequence length="300" mass="33975">MNFVFRVGCVFAFVLVVAGDNGIDPEAGKRVPEIIKHWGYPVEEHNATTEDGYILTMHRIPYGKDTTIPQDARRPVVFLQHGLEASSSSWVTNLPSLSLGYLFADLGYDVWMGNVRGNLYSKAHTKLSVHSHEFWKFSWDQMVDYDLPAMIDTALKVTNHTSLYYVGHSQGTLIMFSKLSDDIAFAKKIRKFFALAPVCTVQYIQGLLEYLAKDLYTTFEIMYKIFGEDEFLPDSKFMQEVEQIFCDNPTGEELCDSLLFLIGGTNSSQMNATRIPVFLSDEPAGTSTMNILHWAQMVRS</sequence>
<dbReference type="WBParaSite" id="JU765_v2.g7512.t1">
    <property type="protein sequence ID" value="JU765_v2.g7512.t1"/>
    <property type="gene ID" value="JU765_v2.g7512"/>
</dbReference>
<name>A0AC34RJW9_9BILA</name>
<reference evidence="2" key="1">
    <citation type="submission" date="2022-11" db="UniProtKB">
        <authorList>
            <consortium name="WormBaseParasite"/>
        </authorList>
    </citation>
    <scope>IDENTIFICATION</scope>
</reference>
<proteinExistence type="predicted"/>
<protein>
    <submittedName>
        <fullName evidence="2">Partial AB-hydrolase lipase domain-containing protein</fullName>
    </submittedName>
</protein>
<accession>A0AC34RJW9</accession>
<dbReference type="Proteomes" id="UP000887576">
    <property type="component" value="Unplaced"/>
</dbReference>